<dbReference type="CDD" id="cd03443">
    <property type="entry name" value="PaaI_thioesterase"/>
    <property type="match status" value="1"/>
</dbReference>
<reference evidence="4" key="1">
    <citation type="submission" date="2017-09" db="EMBL/GenBank/DDBJ databases">
        <title>Genome sequence of Nannocystis excedens DSM 71.</title>
        <authorList>
            <person name="Blom J."/>
        </authorList>
    </citation>
    <scope>NUCLEOTIDE SEQUENCE [LARGE SCALE GENOMIC DNA]</scope>
    <source>
        <strain evidence="4">type strain: E19</strain>
    </source>
</reference>
<dbReference type="InterPro" id="IPR006683">
    <property type="entry name" value="Thioestr_dom"/>
</dbReference>
<dbReference type="GO" id="GO:0005829">
    <property type="term" value="C:cytosol"/>
    <property type="evidence" value="ECO:0007669"/>
    <property type="project" value="TreeGrafter"/>
</dbReference>
<sequence length="152" mass="16417">MQPVVTVEELNQFLAREYPELNGPETHLPPMFEVIDLEGETASIRLQAQDNHLRPGGTISGPTMMTLADIACWIVILAHIGTVALTVTTHLSIDFLRKPAPGALIGKARLMKLGKRLAVADCDLWSESAGTLVAHASATYSIPPKRPPQDTA</sequence>
<dbReference type="SUPFAM" id="SSF54637">
    <property type="entry name" value="Thioesterase/thiol ester dehydrase-isomerase"/>
    <property type="match status" value="1"/>
</dbReference>
<evidence type="ECO:0000259" key="2">
    <source>
        <dbReference type="Pfam" id="PF03061"/>
    </source>
</evidence>
<dbReference type="KEGG" id="hdi:HDIA_2435"/>
<evidence type="ECO:0000313" key="3">
    <source>
        <dbReference type="EMBL" id="SON55976.1"/>
    </source>
</evidence>
<dbReference type="RefSeq" id="WP_099556412.1">
    <property type="nucleotide sequence ID" value="NZ_LT960614.1"/>
</dbReference>
<dbReference type="Proteomes" id="UP000223606">
    <property type="component" value="Chromosome 1"/>
</dbReference>
<organism evidence="3 4">
    <name type="scientific">Hartmannibacter diazotrophicus</name>
    <dbReference type="NCBI Taxonomy" id="1482074"/>
    <lineage>
        <taxon>Bacteria</taxon>
        <taxon>Pseudomonadati</taxon>
        <taxon>Pseudomonadota</taxon>
        <taxon>Alphaproteobacteria</taxon>
        <taxon>Hyphomicrobiales</taxon>
        <taxon>Pleomorphomonadaceae</taxon>
        <taxon>Hartmannibacter</taxon>
    </lineage>
</organism>
<dbReference type="GO" id="GO:0061522">
    <property type="term" value="F:1,4-dihydroxy-2-naphthoyl-CoA thioesterase activity"/>
    <property type="evidence" value="ECO:0007669"/>
    <property type="project" value="TreeGrafter"/>
</dbReference>
<name>A0A2C9D6R1_9HYPH</name>
<feature type="domain" description="Thioesterase" evidence="2">
    <location>
        <begin position="56"/>
        <end position="130"/>
    </location>
</feature>
<evidence type="ECO:0000313" key="4">
    <source>
        <dbReference type="Proteomes" id="UP000223606"/>
    </source>
</evidence>
<dbReference type="NCBIfam" id="TIGR00369">
    <property type="entry name" value="unchar_dom_1"/>
    <property type="match status" value="1"/>
</dbReference>
<gene>
    <name evidence="3" type="ORF">HDIA_2435</name>
</gene>
<dbReference type="EMBL" id="LT960614">
    <property type="protein sequence ID" value="SON55976.1"/>
    <property type="molecule type" value="Genomic_DNA"/>
</dbReference>
<keyword evidence="1" id="KW-0378">Hydrolase</keyword>
<dbReference type="Gene3D" id="3.10.129.10">
    <property type="entry name" value="Hotdog Thioesterase"/>
    <property type="match status" value="1"/>
</dbReference>
<protein>
    <recommendedName>
        <fullName evidence="2">Thioesterase domain-containing protein</fullName>
    </recommendedName>
</protein>
<dbReference type="InterPro" id="IPR003736">
    <property type="entry name" value="PAAI_dom"/>
</dbReference>
<evidence type="ECO:0000256" key="1">
    <source>
        <dbReference type="ARBA" id="ARBA00022801"/>
    </source>
</evidence>
<accession>A0A2C9D6R1</accession>
<keyword evidence="4" id="KW-1185">Reference proteome</keyword>
<proteinExistence type="predicted"/>
<dbReference type="PANTHER" id="PTHR43240:SF10">
    <property type="entry name" value="BLL4964 PROTEIN"/>
    <property type="match status" value="1"/>
</dbReference>
<dbReference type="OrthoDB" id="9805304at2"/>
<dbReference type="InterPro" id="IPR029069">
    <property type="entry name" value="HotDog_dom_sf"/>
</dbReference>
<dbReference type="PANTHER" id="PTHR43240">
    <property type="entry name" value="1,4-DIHYDROXY-2-NAPHTHOYL-COA THIOESTERASE 1"/>
    <property type="match status" value="1"/>
</dbReference>
<dbReference type="Pfam" id="PF03061">
    <property type="entry name" value="4HBT"/>
    <property type="match status" value="1"/>
</dbReference>
<dbReference type="AlphaFoldDB" id="A0A2C9D6R1"/>